<dbReference type="InterPro" id="IPR050494">
    <property type="entry name" value="Ser_Thr_dual-spec_kinase"/>
</dbReference>
<dbReference type="SUPFAM" id="SSF56112">
    <property type="entry name" value="Protein kinase-like (PK-like)"/>
    <property type="match status" value="1"/>
</dbReference>
<feature type="region of interest" description="Disordered" evidence="7">
    <location>
        <begin position="682"/>
        <end position="703"/>
    </location>
</feature>
<comment type="caution">
    <text evidence="9">The sequence shown here is derived from an EMBL/GenBank/DDBJ whole genome shotgun (WGS) entry which is preliminary data.</text>
</comment>
<dbReference type="Gene3D" id="3.30.200.20">
    <property type="entry name" value="Phosphorylase Kinase, domain 1"/>
    <property type="match status" value="1"/>
</dbReference>
<sequence>MSLNQKTKRITQGTAFTRYDHQKSSKLKINHKKSTQKILKQLSHSLFNTFKVCNSEFKYSINSNPRRSLTTNNKGVSNNNLDNSDGELILYVNSILGEKDQQYVVIDLLGSGTFGQVVNCRNLYTKQQVAIKVIKNLPAFFHQSLTEIEILKEINRYGNENKKCIKFHHHFMHKNHLCLVFECLYINLFEVIQMNKYKGLTLNLIRSFTKQILEALFLLYDTGIIHSDLKPENILLENDSSISIKLIDFGSACLLHNKIYTYTQTRFYRSPEVILGNSYTQAIDMWSLGCIIAELFIGLPLFPGVNQYDQLSRIIQMIGKIPDEMLKQGSEAGKYFNYIDGEFKLKSPEQFSMENKTQTKKTSKYFNYNNLPEIIYNIQIPQNATEEELEKDRKKKAVLIDLLQGLLRTDPKKRWTPKEALQHPLFTGEELIKPFKPKRMRKRKYYPSKSIKKKIYEKKLLEQKINFRKNLVSSYEYPKNKTDWVLDTSPSLGSYGENYQQRKFGSEGSFSTMYQNNFNNSFQSGNRIRYGNNYNNNMYSSLSNIEQFTNINLKNNNNNNFKQNNNNINTLHNNNNDNIINTNININSNSYNQNMNYNNHTDNHTNNYNYINNNNNNLNNSYNNKTNMPLFNNNSNSLNGSYNNNNHSLNSSYNNNNNILNSGYNNNINSLNSSFNNNSNSLNSSYNNNNQSFNSSYTNNNNSLNISYNNNQNTNYNSNNNSNNHFNLSLDQNINSQRFNLSYQENLNNYQQKNNCFDIRALSQGRSLDDHPILSFSNISSKSKSKTKSKKKKRRNHSHSSKKKHISQKEKNHSHHHHHHHHHHKRRNHSKSNSISKNEKNISSKTEKEIKPQSHSQSHSHSRSHTHSHPQTQAIKIRTKRRKKKKKKKYTPKSVTDQFLKMSLKTKRFDSDN</sequence>
<evidence type="ECO:0000256" key="7">
    <source>
        <dbReference type="SAM" id="MobiDB-lite"/>
    </source>
</evidence>
<dbReference type="InterPro" id="IPR000719">
    <property type="entry name" value="Prot_kinase_dom"/>
</dbReference>
<dbReference type="InterPro" id="IPR011009">
    <property type="entry name" value="Kinase-like_dom_sf"/>
</dbReference>
<keyword evidence="5 6" id="KW-0067">ATP-binding</keyword>
<name>A0ABQ8XZA0_9EUKA</name>
<proteinExistence type="predicted"/>
<evidence type="ECO:0000256" key="3">
    <source>
        <dbReference type="ARBA" id="ARBA00022741"/>
    </source>
</evidence>
<keyword evidence="3 6" id="KW-0547">Nucleotide-binding</keyword>
<keyword evidence="9" id="KW-0238">DNA-binding</keyword>
<dbReference type="SMART" id="SM00220">
    <property type="entry name" value="S_TKc"/>
    <property type="match status" value="1"/>
</dbReference>
<evidence type="ECO:0000256" key="1">
    <source>
        <dbReference type="ARBA" id="ARBA00022527"/>
    </source>
</evidence>
<protein>
    <submittedName>
        <fullName evidence="9">Homeodomain interacting protein kinase</fullName>
    </submittedName>
</protein>
<dbReference type="PROSITE" id="PS00107">
    <property type="entry name" value="PROTEIN_KINASE_ATP"/>
    <property type="match status" value="1"/>
</dbReference>
<reference evidence="9" key="1">
    <citation type="submission" date="2022-08" db="EMBL/GenBank/DDBJ databases">
        <title>Novel sulfate-reducing endosymbionts in the free-living metamonad Anaeramoeba.</title>
        <authorList>
            <person name="Jerlstrom-Hultqvist J."/>
            <person name="Cepicka I."/>
            <person name="Gallot-Lavallee L."/>
            <person name="Salas-Leiva D."/>
            <person name="Curtis B.A."/>
            <person name="Zahonova K."/>
            <person name="Pipaliya S."/>
            <person name="Dacks J."/>
            <person name="Roger A.J."/>
        </authorList>
    </citation>
    <scope>NUCLEOTIDE SEQUENCE</scope>
    <source>
        <strain evidence="9">Schooner1</strain>
    </source>
</reference>
<dbReference type="Gene3D" id="1.10.510.10">
    <property type="entry name" value="Transferase(Phosphotransferase) domain 1"/>
    <property type="match status" value="1"/>
</dbReference>
<feature type="domain" description="Protein kinase" evidence="8">
    <location>
        <begin position="103"/>
        <end position="426"/>
    </location>
</feature>
<keyword evidence="2" id="KW-0808">Transferase</keyword>
<dbReference type="PANTHER" id="PTHR24058">
    <property type="entry name" value="DUAL SPECIFICITY PROTEIN KINASE"/>
    <property type="match status" value="1"/>
</dbReference>
<dbReference type="InterPro" id="IPR017441">
    <property type="entry name" value="Protein_kinase_ATP_BS"/>
</dbReference>
<evidence type="ECO:0000313" key="9">
    <source>
        <dbReference type="EMBL" id="KAJ6237684.1"/>
    </source>
</evidence>
<dbReference type="InterPro" id="IPR008271">
    <property type="entry name" value="Ser/Thr_kinase_AS"/>
</dbReference>
<evidence type="ECO:0000256" key="6">
    <source>
        <dbReference type="PROSITE-ProRule" id="PRU10141"/>
    </source>
</evidence>
<keyword evidence="1" id="KW-0723">Serine/threonine-protein kinase</keyword>
<dbReference type="PANTHER" id="PTHR24058:SF17">
    <property type="entry name" value="HOMEODOMAIN INTERACTING PROTEIN KINASE, ISOFORM D"/>
    <property type="match status" value="1"/>
</dbReference>
<evidence type="ECO:0000256" key="2">
    <source>
        <dbReference type="ARBA" id="ARBA00022679"/>
    </source>
</evidence>
<feature type="binding site" evidence="6">
    <location>
        <position position="132"/>
    </location>
    <ligand>
        <name>ATP</name>
        <dbReference type="ChEBI" id="CHEBI:30616"/>
    </ligand>
</feature>
<dbReference type="GO" id="GO:0016301">
    <property type="term" value="F:kinase activity"/>
    <property type="evidence" value="ECO:0007669"/>
    <property type="project" value="UniProtKB-KW"/>
</dbReference>
<dbReference type="EMBL" id="JAOAOG010000239">
    <property type="protein sequence ID" value="KAJ6237684.1"/>
    <property type="molecule type" value="Genomic_DNA"/>
</dbReference>
<accession>A0ABQ8XZA0</accession>
<keyword evidence="4 9" id="KW-0418">Kinase</keyword>
<evidence type="ECO:0000256" key="5">
    <source>
        <dbReference type="ARBA" id="ARBA00022840"/>
    </source>
</evidence>
<feature type="compositionally biased region" description="Basic and acidic residues" evidence="7">
    <location>
        <begin position="837"/>
        <end position="852"/>
    </location>
</feature>
<organism evidence="9 10">
    <name type="scientific">Anaeramoeba flamelloides</name>
    <dbReference type="NCBI Taxonomy" id="1746091"/>
    <lineage>
        <taxon>Eukaryota</taxon>
        <taxon>Metamonada</taxon>
        <taxon>Anaeramoebidae</taxon>
        <taxon>Anaeramoeba</taxon>
    </lineage>
</organism>
<keyword evidence="9" id="KW-0371">Homeobox</keyword>
<dbReference type="Pfam" id="PF00069">
    <property type="entry name" value="Pkinase"/>
    <property type="match status" value="1"/>
</dbReference>
<dbReference type="PROSITE" id="PS00108">
    <property type="entry name" value="PROTEIN_KINASE_ST"/>
    <property type="match status" value="1"/>
</dbReference>
<evidence type="ECO:0000256" key="4">
    <source>
        <dbReference type="ARBA" id="ARBA00022777"/>
    </source>
</evidence>
<gene>
    <name evidence="9" type="ORF">M0813_27249</name>
</gene>
<feature type="compositionally biased region" description="Basic residues" evidence="7">
    <location>
        <begin position="858"/>
        <end position="868"/>
    </location>
</feature>
<dbReference type="PROSITE" id="PS50011">
    <property type="entry name" value="PROTEIN_KINASE_DOM"/>
    <property type="match status" value="1"/>
</dbReference>
<evidence type="ECO:0000313" key="10">
    <source>
        <dbReference type="Proteomes" id="UP001150062"/>
    </source>
</evidence>
<keyword evidence="10" id="KW-1185">Reference proteome</keyword>
<feature type="compositionally biased region" description="Basic residues" evidence="7">
    <location>
        <begin position="877"/>
        <end position="891"/>
    </location>
</feature>
<dbReference type="GO" id="GO:0003677">
    <property type="term" value="F:DNA binding"/>
    <property type="evidence" value="ECO:0007669"/>
    <property type="project" value="UniProtKB-KW"/>
</dbReference>
<feature type="region of interest" description="Disordered" evidence="7">
    <location>
        <begin position="769"/>
        <end position="899"/>
    </location>
</feature>
<feature type="compositionally biased region" description="Basic residues" evidence="7">
    <location>
        <begin position="783"/>
        <end position="830"/>
    </location>
</feature>
<evidence type="ECO:0000259" key="8">
    <source>
        <dbReference type="PROSITE" id="PS50011"/>
    </source>
</evidence>
<dbReference type="Proteomes" id="UP001150062">
    <property type="component" value="Unassembled WGS sequence"/>
</dbReference>